<feature type="compositionally biased region" description="Polar residues" evidence="1">
    <location>
        <begin position="129"/>
        <end position="145"/>
    </location>
</feature>
<gene>
    <name evidence="2" type="ORF">CCUR1050_LOCUS33089</name>
</gene>
<evidence type="ECO:0000313" key="2">
    <source>
        <dbReference type="EMBL" id="CAD8663582.1"/>
    </source>
</evidence>
<reference evidence="2" key="1">
    <citation type="submission" date="2021-01" db="EMBL/GenBank/DDBJ databases">
        <authorList>
            <person name="Corre E."/>
            <person name="Pelletier E."/>
            <person name="Niang G."/>
            <person name="Scheremetjew M."/>
            <person name="Finn R."/>
            <person name="Kale V."/>
            <person name="Holt S."/>
            <person name="Cochrane G."/>
            <person name="Meng A."/>
            <person name="Brown T."/>
            <person name="Cohen L."/>
        </authorList>
    </citation>
    <scope>NUCLEOTIDE SEQUENCE</scope>
    <source>
        <strain evidence="2">CCAP979/52</strain>
    </source>
</reference>
<evidence type="ECO:0000256" key="1">
    <source>
        <dbReference type="SAM" id="MobiDB-lite"/>
    </source>
</evidence>
<sequence>MMLHDKSNQSWLRSPRERVEYERTAYLRSSDTAGSLIQQEVNNLLSLNSRNRLASAPTNRAGFCDSGFPPKKYINTGYPVACIYLHGQSQAMITPDKPLCNSLHAAQIMESSRSRPAFSGSPAWHARRSSSQYIRPESAISSSESLTRKDPQKKKKKRNLGPLRIAMMAVIVNLW</sequence>
<name>A0A7S0N8Z5_9CRYP</name>
<feature type="region of interest" description="Disordered" evidence="1">
    <location>
        <begin position="112"/>
        <end position="159"/>
    </location>
</feature>
<protein>
    <submittedName>
        <fullName evidence="2">Uncharacterized protein</fullName>
    </submittedName>
</protein>
<organism evidence="2">
    <name type="scientific">Cryptomonas curvata</name>
    <dbReference type="NCBI Taxonomy" id="233186"/>
    <lineage>
        <taxon>Eukaryota</taxon>
        <taxon>Cryptophyceae</taxon>
        <taxon>Cryptomonadales</taxon>
        <taxon>Cryptomonadaceae</taxon>
        <taxon>Cryptomonas</taxon>
    </lineage>
</organism>
<accession>A0A7S0N8Z5</accession>
<dbReference type="EMBL" id="HBEZ01060237">
    <property type="protein sequence ID" value="CAD8663582.1"/>
    <property type="molecule type" value="Transcribed_RNA"/>
</dbReference>
<proteinExistence type="predicted"/>
<dbReference type="AlphaFoldDB" id="A0A7S0N8Z5"/>